<feature type="coiled-coil region" evidence="1">
    <location>
        <begin position="7"/>
        <end position="34"/>
    </location>
</feature>
<dbReference type="RefSeq" id="WP_281748587.1">
    <property type="nucleotide sequence ID" value="NZ_AP026933.1"/>
</dbReference>
<dbReference type="EMBL" id="AP026933">
    <property type="protein sequence ID" value="BDT04992.1"/>
    <property type="molecule type" value="Genomic_DNA"/>
</dbReference>
<gene>
    <name evidence="2" type="ORF">SHM_26380</name>
</gene>
<proteinExistence type="predicted"/>
<evidence type="ECO:0000256" key="1">
    <source>
        <dbReference type="SAM" id="Coils"/>
    </source>
</evidence>
<name>A0ABM8BYM4_9MOLU</name>
<organism evidence="2 3">
    <name type="scientific">Spiroplasma ixodetis</name>
    <dbReference type="NCBI Taxonomy" id="2141"/>
    <lineage>
        <taxon>Bacteria</taxon>
        <taxon>Bacillati</taxon>
        <taxon>Mycoplasmatota</taxon>
        <taxon>Mollicutes</taxon>
        <taxon>Entomoplasmatales</taxon>
        <taxon>Spiroplasmataceae</taxon>
        <taxon>Spiroplasma</taxon>
    </lineage>
</organism>
<keyword evidence="1" id="KW-0175">Coiled coil</keyword>
<evidence type="ECO:0000313" key="2">
    <source>
        <dbReference type="EMBL" id="BDT04992.1"/>
    </source>
</evidence>
<evidence type="ECO:0000313" key="3">
    <source>
        <dbReference type="Proteomes" id="UP001163387"/>
    </source>
</evidence>
<protein>
    <submittedName>
        <fullName evidence="2">Uncharacterized protein</fullName>
    </submittedName>
</protein>
<reference evidence="2 3" key="1">
    <citation type="journal article" date="2022" name="Front. Microbiol.">
        <title>Male-killing mechanisms vary between Spiroplasma species.</title>
        <authorList>
            <person name="Arai H."/>
            <person name="Inoue M."/>
            <person name="Kageyama D."/>
        </authorList>
    </citation>
    <scope>NUCLEOTIDE SEQUENCE [LARGE SCALE GENOMIC DNA]</scope>
    <source>
        <strain evidence="3">sHm</strain>
    </source>
</reference>
<sequence length="52" mass="6241">MNKEKIIEYYTEIIKDANKEAEHLQKKLDELIVSVLCYHKMVEKIKNGQFDE</sequence>
<keyword evidence="3" id="KW-1185">Reference proteome</keyword>
<accession>A0ABM8BYM4</accession>
<dbReference type="Proteomes" id="UP001163387">
    <property type="component" value="Chromosome"/>
</dbReference>